<proteinExistence type="predicted"/>
<evidence type="ECO:0000313" key="1">
    <source>
        <dbReference type="EMBL" id="EFV01620.1"/>
    </source>
</evidence>
<dbReference type="InterPro" id="IPR023378">
    <property type="entry name" value="YheA/YmcA-like_dom_sf"/>
</dbReference>
<dbReference type="Gene3D" id="1.20.1500.10">
    <property type="entry name" value="YheA/YmcA-like"/>
    <property type="match status" value="1"/>
</dbReference>
<dbReference type="Pfam" id="PF06133">
    <property type="entry name" value="Com_YlbF"/>
    <property type="match status" value="1"/>
</dbReference>
<dbReference type="STRING" id="887929.HMP0721_1013"/>
<reference evidence="1 2" key="1">
    <citation type="submission" date="2010-12" db="EMBL/GenBank/DDBJ databases">
        <authorList>
            <person name="Muzny D."/>
            <person name="Qin X."/>
            <person name="Deng J."/>
            <person name="Jiang H."/>
            <person name="Liu Y."/>
            <person name="Qu J."/>
            <person name="Song X.-Z."/>
            <person name="Zhang L."/>
            <person name="Thornton R."/>
            <person name="Coyle M."/>
            <person name="Francisco L."/>
            <person name="Jackson L."/>
            <person name="Javaid M."/>
            <person name="Korchina V."/>
            <person name="Kovar C."/>
            <person name="Mata R."/>
            <person name="Mathew T."/>
            <person name="Ngo R."/>
            <person name="Nguyen L."/>
            <person name="Nguyen N."/>
            <person name="Okwuonu G."/>
            <person name="Ongeri F."/>
            <person name="Pham C."/>
            <person name="Simmons D."/>
            <person name="Wilczek-Boney K."/>
            <person name="Hale W."/>
            <person name="Jakkamsetti A."/>
            <person name="Pham P."/>
            <person name="Ruth R."/>
            <person name="San Lucas F."/>
            <person name="Warren J."/>
            <person name="Zhang J."/>
            <person name="Zhao Z."/>
            <person name="Zhou C."/>
            <person name="Zhu D."/>
            <person name="Lee S."/>
            <person name="Bess C."/>
            <person name="Blankenburg K."/>
            <person name="Forbes L."/>
            <person name="Fu Q."/>
            <person name="Gubbala S."/>
            <person name="Hirani K."/>
            <person name="Jayaseelan J.C."/>
            <person name="Lara F."/>
            <person name="Munidasa M."/>
            <person name="Palculict T."/>
            <person name="Patil S."/>
            <person name="Pu L.-L."/>
            <person name="Saada N."/>
            <person name="Tang L."/>
            <person name="Weissenberger G."/>
            <person name="Zhu Y."/>
            <person name="Hemphill L."/>
            <person name="Shang Y."/>
            <person name="Youmans B."/>
            <person name="Ayvaz T."/>
            <person name="Ross M."/>
            <person name="Santibanez J."/>
            <person name="Aqrawi P."/>
            <person name="Gross S."/>
            <person name="Joshi V."/>
            <person name="Fowler G."/>
            <person name="Nazareth L."/>
            <person name="Reid J."/>
            <person name="Worley K."/>
            <person name="Petrosino J."/>
            <person name="Highlander S."/>
            <person name="Gibbs R."/>
        </authorList>
    </citation>
    <scope>NUCLEOTIDE SEQUENCE [LARGE SCALE GENOMIC DNA]</scope>
    <source>
        <strain evidence="1 2">ATCC 23263</strain>
    </source>
</reference>
<organism evidence="1 2">
    <name type="scientific">Pseudoramibacter alactolyticus ATCC 23263</name>
    <dbReference type="NCBI Taxonomy" id="887929"/>
    <lineage>
        <taxon>Bacteria</taxon>
        <taxon>Bacillati</taxon>
        <taxon>Bacillota</taxon>
        <taxon>Clostridia</taxon>
        <taxon>Eubacteriales</taxon>
        <taxon>Eubacteriaceae</taxon>
        <taxon>Pseudoramibacter</taxon>
    </lineage>
</organism>
<sequence>MREEAISVENIYDAADTFAETLANAPECVRFRAAQAALKQNPEQFQRAQRYMQAQLAMQARQAMGQSLSNEEIADFNAKTMEIMAVPEIASFFQAQMAVMPIFQDIVQKISTAIGLDANLFGGLPGIH</sequence>
<dbReference type="InterPro" id="IPR010368">
    <property type="entry name" value="Com_YlbF"/>
</dbReference>
<name>E6MG80_9FIRM</name>
<accession>E6MG80</accession>
<dbReference type="HOGENOM" id="CLU_140243_2_1_9"/>
<dbReference type="eggNOG" id="COG3679">
    <property type="taxonomic scope" value="Bacteria"/>
</dbReference>
<evidence type="ECO:0000313" key="2">
    <source>
        <dbReference type="Proteomes" id="UP000004754"/>
    </source>
</evidence>
<comment type="caution">
    <text evidence="1">The sequence shown here is derived from an EMBL/GenBank/DDBJ whole genome shotgun (WGS) entry which is preliminary data.</text>
</comment>
<dbReference type="AlphaFoldDB" id="E6MG80"/>
<protein>
    <submittedName>
        <fullName evidence="1">Uncharacterized protein</fullName>
    </submittedName>
</protein>
<dbReference type="Proteomes" id="UP000004754">
    <property type="component" value="Unassembled WGS sequence"/>
</dbReference>
<dbReference type="EMBL" id="AEQN01000016">
    <property type="protein sequence ID" value="EFV01620.1"/>
    <property type="molecule type" value="Genomic_DNA"/>
</dbReference>
<keyword evidence="2" id="KW-1185">Reference proteome</keyword>
<gene>
    <name evidence="1" type="ORF">HMP0721_1013</name>
</gene>
<dbReference type="SUPFAM" id="SSF158622">
    <property type="entry name" value="YheA/YmcA-like"/>
    <property type="match status" value="1"/>
</dbReference>